<dbReference type="Gene3D" id="2.70.150.10">
    <property type="entry name" value="Calcium-transporting ATPase, cytoplasmic transduction domain A"/>
    <property type="match status" value="1"/>
</dbReference>
<dbReference type="Pfam" id="PF00122">
    <property type="entry name" value="E1-E2_ATPase"/>
    <property type="match status" value="1"/>
</dbReference>
<dbReference type="Gene3D" id="3.40.1110.10">
    <property type="entry name" value="Calcium-transporting ATPase, cytoplasmic domain N"/>
    <property type="match status" value="2"/>
</dbReference>
<feature type="transmembrane region" description="Helical" evidence="14">
    <location>
        <begin position="1447"/>
        <end position="1464"/>
    </location>
</feature>
<organism evidence="16 17">
    <name type="scientific">Lihuaxuella thermophila</name>
    <dbReference type="NCBI Taxonomy" id="1173111"/>
    <lineage>
        <taxon>Bacteria</taxon>
        <taxon>Bacillati</taxon>
        <taxon>Bacillota</taxon>
        <taxon>Bacilli</taxon>
        <taxon>Bacillales</taxon>
        <taxon>Thermoactinomycetaceae</taxon>
        <taxon>Lihuaxuella</taxon>
    </lineage>
</organism>
<dbReference type="PANTHER" id="PTHR43294">
    <property type="entry name" value="SODIUM/POTASSIUM-TRANSPORTING ATPASE SUBUNIT ALPHA"/>
    <property type="match status" value="1"/>
</dbReference>
<dbReference type="InterPro" id="IPR023214">
    <property type="entry name" value="HAD_sf"/>
</dbReference>
<dbReference type="PRINTS" id="PR00120">
    <property type="entry name" value="HATPASE"/>
</dbReference>
<dbReference type="SFLD" id="SFLDG00002">
    <property type="entry name" value="C1.7:_P-type_atpase_like"/>
    <property type="match status" value="1"/>
</dbReference>
<keyword evidence="11 14" id="KW-1133">Transmembrane helix</keyword>
<evidence type="ECO:0000256" key="5">
    <source>
        <dbReference type="ARBA" id="ARBA00022553"/>
    </source>
</evidence>
<evidence type="ECO:0000256" key="7">
    <source>
        <dbReference type="ARBA" id="ARBA00022741"/>
    </source>
</evidence>
<evidence type="ECO:0000256" key="9">
    <source>
        <dbReference type="ARBA" id="ARBA00022842"/>
    </source>
</evidence>
<dbReference type="SUPFAM" id="SSF81653">
    <property type="entry name" value="Calcium ATPase, transduction domain A"/>
    <property type="match status" value="1"/>
</dbReference>
<dbReference type="GO" id="GO:0006883">
    <property type="term" value="P:intracellular sodium ion homeostasis"/>
    <property type="evidence" value="ECO:0007669"/>
    <property type="project" value="TreeGrafter"/>
</dbReference>
<dbReference type="GO" id="GO:1990573">
    <property type="term" value="P:potassium ion import across plasma membrane"/>
    <property type="evidence" value="ECO:0007669"/>
    <property type="project" value="TreeGrafter"/>
</dbReference>
<keyword evidence="17" id="KW-1185">Reference proteome</keyword>
<dbReference type="FunFam" id="2.70.150.10:FF:000160">
    <property type="entry name" value="Sarcoplasmic/endoplasmic reticulum calcium ATPase 1"/>
    <property type="match status" value="1"/>
</dbReference>
<feature type="transmembrane region" description="Helical" evidence="14">
    <location>
        <begin position="1421"/>
        <end position="1441"/>
    </location>
</feature>
<evidence type="ECO:0000256" key="10">
    <source>
        <dbReference type="ARBA" id="ARBA00022967"/>
    </source>
</evidence>
<dbReference type="EMBL" id="FOCQ01000010">
    <property type="protein sequence ID" value="SEN40155.1"/>
    <property type="molecule type" value="Genomic_DNA"/>
</dbReference>
<comment type="similarity">
    <text evidence="2">Belongs to the cation transport ATPase (P-type) (TC 3.A.3) family. Type IIA subfamily.</text>
</comment>
<evidence type="ECO:0000256" key="8">
    <source>
        <dbReference type="ARBA" id="ARBA00022840"/>
    </source>
</evidence>
<dbReference type="InterPro" id="IPR008250">
    <property type="entry name" value="ATPase_P-typ_transduc_dom_A_sf"/>
</dbReference>
<dbReference type="RefSeq" id="WP_425283860.1">
    <property type="nucleotide sequence ID" value="NZ_FOCQ01000010.1"/>
</dbReference>
<dbReference type="InterPro" id="IPR004014">
    <property type="entry name" value="ATPase_P-typ_cation-transptr_N"/>
</dbReference>
<feature type="transmembrane region" description="Helical" evidence="14">
    <location>
        <begin position="1517"/>
        <end position="1537"/>
    </location>
</feature>
<dbReference type="Gene3D" id="3.40.50.1000">
    <property type="entry name" value="HAD superfamily/HAD-like"/>
    <property type="match status" value="1"/>
</dbReference>
<dbReference type="InterPro" id="IPR059000">
    <property type="entry name" value="ATPase_P-type_domA"/>
</dbReference>
<dbReference type="InterPro" id="IPR023298">
    <property type="entry name" value="ATPase_P-typ_TM_dom_sf"/>
</dbReference>
<dbReference type="Proteomes" id="UP000199695">
    <property type="component" value="Unassembled WGS sequence"/>
</dbReference>
<evidence type="ECO:0000256" key="1">
    <source>
        <dbReference type="ARBA" id="ARBA00004651"/>
    </source>
</evidence>
<dbReference type="SUPFAM" id="SSF81665">
    <property type="entry name" value="Calcium ATPase, transmembrane domain M"/>
    <property type="match status" value="1"/>
</dbReference>
<evidence type="ECO:0000256" key="11">
    <source>
        <dbReference type="ARBA" id="ARBA00022989"/>
    </source>
</evidence>
<dbReference type="PANTHER" id="PTHR43294:SF21">
    <property type="entry name" value="CATION TRANSPORTING ATPASE"/>
    <property type="match status" value="1"/>
</dbReference>
<feature type="transmembrane region" description="Helical" evidence="14">
    <location>
        <begin position="1485"/>
        <end position="1505"/>
    </location>
</feature>
<gene>
    <name evidence="16" type="ORF">SAMN05444955_110136</name>
</gene>
<feature type="transmembrane region" description="Helical" evidence="14">
    <location>
        <begin position="1376"/>
        <end position="1400"/>
    </location>
</feature>
<dbReference type="InterPro" id="IPR044492">
    <property type="entry name" value="P_typ_ATPase_HD_dom"/>
</dbReference>
<evidence type="ECO:0000256" key="6">
    <source>
        <dbReference type="ARBA" id="ARBA00022692"/>
    </source>
</evidence>
<feature type="transmembrane region" description="Helical" evidence="14">
    <location>
        <begin position="932"/>
        <end position="957"/>
    </location>
</feature>
<evidence type="ECO:0000256" key="3">
    <source>
        <dbReference type="ARBA" id="ARBA00022448"/>
    </source>
</evidence>
<dbReference type="NCBIfam" id="TIGR01494">
    <property type="entry name" value="ATPase_P-type"/>
    <property type="match status" value="2"/>
</dbReference>
<feature type="transmembrane region" description="Helical" evidence="14">
    <location>
        <begin position="1349"/>
        <end position="1370"/>
    </location>
</feature>
<evidence type="ECO:0000313" key="16">
    <source>
        <dbReference type="EMBL" id="SEN40155.1"/>
    </source>
</evidence>
<dbReference type="Gene3D" id="3.30.70.100">
    <property type="match status" value="1"/>
</dbReference>
<dbReference type="SFLD" id="SFLDF00027">
    <property type="entry name" value="p-type_atpase"/>
    <property type="match status" value="1"/>
</dbReference>
<dbReference type="InterPro" id="IPR023299">
    <property type="entry name" value="ATPase_P-typ_cyto_dom_N"/>
</dbReference>
<accession>A0A1H8G8S7</accession>
<feature type="domain" description="Cation-transporting P-type ATPase N-terminal" evidence="15">
    <location>
        <begin position="661"/>
        <end position="735"/>
    </location>
</feature>
<sequence>MRQYKERFIRVCPGRLRTEVHGLEENHRLAEHLTARLLQLPGVQEVKPCTLTGRVAVQYDPGQVDLSLICTFIQQIEEWFIHYKETERDERTHPCQPISPVYEEVAAGKAEPVLESPEQPAPPEFQIPEHFHQVWKPPQGQESSSRIPWGLTLTLGGLTLLGAKQILFGKSAVASSPLLFAASGVLSVVTGYPFLRRGIDQLSEHRKWNADLILGTAAIGLGLMRENLLVLAGLSILQYIHWKRSQLENDEPTLAKMEEQYLSPDIRQYSEKIGKWAFPIAGLTWAVTRDPLRGLAVLLAANPRLVLTPAIAAWKQAETNIVREGGWVPENGTLSQLARTRTILVEDTSQLFHPSTPGLQLLVNEEAEEERVWNLAASLLAKTHHPWRENILAKARQTHRTMRTAFHVEEDEDGVRGDIHQVPYYFGKLAYLQKHGLNVDPFLLKLKRMEKNRTEAYCLVRKSGTESQCLGVIFKENHPPTSAFLSLRKNLEQAGRTIAVLNNSLRLETQELESCGIQTEWLALNPMEQQKQLARLREEGEEFLLLIRQEGSISTSLTGLLPHITAQQWKELPRLLQISDKIGEQVDRQFQATKLFNVAGTVLALPFRVSAMMINLMADALSLVFLSRIRDGQRPMEDPAPSNQAMAEIAAATCLEAEAPLWYTLPPREVAAHFCLDEQTGLTDQQVQALQHQFGYNQLSQPESEPWWKAYLGQFKEFTTLLLLGTTLLAFVSGDIFHGLAMTVVLMLNAAIGTIQERKAEKVVEALNQYQAPLCKVIRNGEEQVISGKELVPGDLVRLESGDRVPADIRLLECWNFEVDKSMLTGESVSVAKTTDSVPAHSSLAERANMVYKGTNVCRGRAVGVVVSTGMRTEMGHLMEMIRDKQKEQTPLQQDVARISKTFIKAALAITLSIFVIGLLRGNSFMQMIPTSIALAASAVPEGLPVTVTIALSAGIFRMAKKSVLIRRLSALETLGRATVICTDKTGTLTKNEMTVRSAATLGHQWAVTGEGYNPEGTLVSEHPVSPGHEEDLKQLAKIALLCNNSKLLHQEGEWSVIGDPTEGALLTFAHKAGISSDETEQWNRMHEVPFDSSTGKMSVVCRKPESMHEEQNCYVLTKGSVESVLENCRFVQSEGKVVPITAEHKRQILKQNEEYAKQALRVLAFAYRPIHWDGNGDGIENDSVYVGMVGMMDPPKAGIGESIREAKQLGVKPVMITGDHPLTAYAIAREIGIDHQPELLTGQELDQLSDEELKARIEQISVFARVTPEHKLRIVRAYQELGHKVAMTGDGVNDTPAIKQADIGIAMGQTGTEVTKETADMVLEQDHFGSIVQGVKEGRTIISNIRKALGCLLTGNLAEIIVTGISVAAGMPLPLIPIQILLMNLLTDALPAMILAVNPGNKTTQTDRIQLADRELYSKVVIRGCLLGLGSLGLFTAILAAGGSLAMAQTVAFATLVSGQLIQTFSWRQEGSAESARDWMKDRFLVGALGVSALALLSTIYLPGVNTFFHTVPLGANHWLKILLVSGTVSMISRPIHRLMTKKKEITSTIQPMNLPEAA</sequence>
<dbReference type="Pfam" id="PF00690">
    <property type="entry name" value="Cation_ATPase_N"/>
    <property type="match status" value="1"/>
</dbReference>
<dbReference type="InterPro" id="IPR001757">
    <property type="entry name" value="P_typ_ATPase"/>
</dbReference>
<evidence type="ECO:0000313" key="17">
    <source>
        <dbReference type="Proteomes" id="UP000199695"/>
    </source>
</evidence>
<evidence type="ECO:0000256" key="13">
    <source>
        <dbReference type="ARBA" id="ARBA00023136"/>
    </source>
</evidence>
<dbReference type="GO" id="GO:0036376">
    <property type="term" value="P:sodium ion export across plasma membrane"/>
    <property type="evidence" value="ECO:0007669"/>
    <property type="project" value="TreeGrafter"/>
</dbReference>
<dbReference type="GO" id="GO:0005391">
    <property type="term" value="F:P-type sodium:potassium-exchanging transporter activity"/>
    <property type="evidence" value="ECO:0007669"/>
    <property type="project" value="TreeGrafter"/>
</dbReference>
<keyword evidence="3" id="KW-0813">Transport</keyword>
<dbReference type="GO" id="GO:0005886">
    <property type="term" value="C:plasma membrane"/>
    <property type="evidence" value="ECO:0007669"/>
    <property type="project" value="UniProtKB-SubCell"/>
</dbReference>
<dbReference type="Pfam" id="PF13246">
    <property type="entry name" value="Cation_ATPase"/>
    <property type="match status" value="1"/>
</dbReference>
<evidence type="ECO:0000256" key="12">
    <source>
        <dbReference type="ARBA" id="ARBA00023065"/>
    </source>
</evidence>
<dbReference type="GO" id="GO:0030007">
    <property type="term" value="P:intracellular potassium ion homeostasis"/>
    <property type="evidence" value="ECO:0007669"/>
    <property type="project" value="TreeGrafter"/>
</dbReference>
<dbReference type="SFLD" id="SFLDS00003">
    <property type="entry name" value="Haloacid_Dehalogenase"/>
    <property type="match status" value="1"/>
</dbReference>
<dbReference type="SMART" id="SM00831">
    <property type="entry name" value="Cation_ATPase_N"/>
    <property type="match status" value="1"/>
</dbReference>
<keyword evidence="13 14" id="KW-0472">Membrane</keyword>
<dbReference type="GO" id="GO:0005524">
    <property type="term" value="F:ATP binding"/>
    <property type="evidence" value="ECO:0007669"/>
    <property type="project" value="UniProtKB-KW"/>
</dbReference>
<keyword evidence="8" id="KW-0067">ATP-binding</keyword>
<dbReference type="STRING" id="1173111.SAMN05444955_110136"/>
<dbReference type="SUPFAM" id="SSF56784">
    <property type="entry name" value="HAD-like"/>
    <property type="match status" value="1"/>
</dbReference>
<dbReference type="PRINTS" id="PR00119">
    <property type="entry name" value="CATATPASE"/>
</dbReference>
<evidence type="ECO:0000256" key="4">
    <source>
        <dbReference type="ARBA" id="ARBA00022475"/>
    </source>
</evidence>
<dbReference type="PROSITE" id="PS00154">
    <property type="entry name" value="ATPASE_E1_E2"/>
    <property type="match status" value="1"/>
</dbReference>
<keyword evidence="12" id="KW-0406">Ion transport</keyword>
<keyword evidence="4" id="KW-1003">Cell membrane</keyword>
<dbReference type="Gene3D" id="1.20.1110.10">
    <property type="entry name" value="Calcium-transporting ATPase, transmembrane domain"/>
    <property type="match status" value="1"/>
</dbReference>
<protein>
    <submittedName>
        <fullName evidence="16">ATPase, P-type (Transporting), HAD superfamily, subfamily IC</fullName>
    </submittedName>
</protein>
<proteinExistence type="inferred from homology"/>
<evidence type="ECO:0000256" key="2">
    <source>
        <dbReference type="ARBA" id="ARBA00005675"/>
    </source>
</evidence>
<dbReference type="InterPro" id="IPR006068">
    <property type="entry name" value="ATPase_P-typ_cation-transptr_C"/>
</dbReference>
<dbReference type="InterPro" id="IPR036412">
    <property type="entry name" value="HAD-like_sf"/>
</dbReference>
<keyword evidence="9" id="KW-0460">Magnesium</keyword>
<evidence type="ECO:0000259" key="15">
    <source>
        <dbReference type="SMART" id="SM00831"/>
    </source>
</evidence>
<dbReference type="InterPro" id="IPR018303">
    <property type="entry name" value="ATPase_P-typ_P_site"/>
</dbReference>
<keyword evidence="5" id="KW-0597">Phosphoprotein</keyword>
<feature type="transmembrane region" description="Helical" evidence="14">
    <location>
        <begin position="728"/>
        <end position="752"/>
    </location>
</feature>
<dbReference type="InterPro" id="IPR050510">
    <property type="entry name" value="Cation_transp_ATPase_P-type"/>
</dbReference>
<dbReference type="GO" id="GO:1902600">
    <property type="term" value="P:proton transmembrane transport"/>
    <property type="evidence" value="ECO:0007669"/>
    <property type="project" value="TreeGrafter"/>
</dbReference>
<dbReference type="SUPFAM" id="SSF81660">
    <property type="entry name" value="Metal cation-transporting ATPase, ATP-binding domain N"/>
    <property type="match status" value="1"/>
</dbReference>
<dbReference type="GO" id="GO:0016887">
    <property type="term" value="F:ATP hydrolysis activity"/>
    <property type="evidence" value="ECO:0007669"/>
    <property type="project" value="InterPro"/>
</dbReference>
<feature type="transmembrane region" description="Helical" evidence="14">
    <location>
        <begin position="902"/>
        <end position="920"/>
    </location>
</feature>
<keyword evidence="7" id="KW-0547">Nucleotide-binding</keyword>
<keyword evidence="10" id="KW-1278">Translocase</keyword>
<name>A0A1H8G8S7_9BACL</name>
<dbReference type="Pfam" id="PF00689">
    <property type="entry name" value="Cation_ATPase_C"/>
    <property type="match status" value="1"/>
</dbReference>
<keyword evidence="6 14" id="KW-0812">Transmembrane</keyword>
<comment type="subcellular location">
    <subcellularLocation>
        <location evidence="1">Cell membrane</location>
        <topology evidence="1">Multi-pass membrane protein</topology>
    </subcellularLocation>
</comment>
<reference evidence="16 17" key="1">
    <citation type="submission" date="2016-10" db="EMBL/GenBank/DDBJ databases">
        <authorList>
            <person name="de Groot N.N."/>
        </authorList>
    </citation>
    <scope>NUCLEOTIDE SEQUENCE [LARGE SCALE GENOMIC DNA]</scope>
    <source>
        <strain evidence="16 17">DSM 46701</strain>
    </source>
</reference>
<evidence type="ECO:0000256" key="14">
    <source>
        <dbReference type="SAM" id="Phobius"/>
    </source>
</evidence>